<keyword evidence="3" id="KW-1185">Reference proteome</keyword>
<protein>
    <submittedName>
        <fullName evidence="2">Uncharacterized protein</fullName>
    </submittedName>
</protein>
<evidence type="ECO:0000313" key="3">
    <source>
        <dbReference type="Proteomes" id="UP000054166"/>
    </source>
</evidence>
<feature type="region of interest" description="Disordered" evidence="1">
    <location>
        <begin position="116"/>
        <end position="173"/>
    </location>
</feature>
<dbReference type="HOGENOM" id="CLU_1384616_0_0_1"/>
<organism evidence="2 3">
    <name type="scientific">Piloderma croceum (strain F 1598)</name>
    <dbReference type="NCBI Taxonomy" id="765440"/>
    <lineage>
        <taxon>Eukaryota</taxon>
        <taxon>Fungi</taxon>
        <taxon>Dikarya</taxon>
        <taxon>Basidiomycota</taxon>
        <taxon>Agaricomycotina</taxon>
        <taxon>Agaricomycetes</taxon>
        <taxon>Agaricomycetidae</taxon>
        <taxon>Atheliales</taxon>
        <taxon>Atheliaceae</taxon>
        <taxon>Piloderma</taxon>
    </lineage>
</organism>
<proteinExistence type="predicted"/>
<reference evidence="3" key="2">
    <citation type="submission" date="2015-01" db="EMBL/GenBank/DDBJ databases">
        <title>Evolutionary Origins and Diversification of the Mycorrhizal Mutualists.</title>
        <authorList>
            <consortium name="DOE Joint Genome Institute"/>
            <consortium name="Mycorrhizal Genomics Consortium"/>
            <person name="Kohler A."/>
            <person name="Kuo A."/>
            <person name="Nagy L.G."/>
            <person name="Floudas D."/>
            <person name="Copeland A."/>
            <person name="Barry K.W."/>
            <person name="Cichocki N."/>
            <person name="Veneault-Fourrey C."/>
            <person name="LaButti K."/>
            <person name="Lindquist E.A."/>
            <person name="Lipzen A."/>
            <person name="Lundell T."/>
            <person name="Morin E."/>
            <person name="Murat C."/>
            <person name="Riley R."/>
            <person name="Ohm R."/>
            <person name="Sun H."/>
            <person name="Tunlid A."/>
            <person name="Henrissat B."/>
            <person name="Grigoriev I.V."/>
            <person name="Hibbett D.S."/>
            <person name="Martin F."/>
        </authorList>
    </citation>
    <scope>NUCLEOTIDE SEQUENCE [LARGE SCALE GENOMIC DNA]</scope>
    <source>
        <strain evidence="3">F 1598</strain>
    </source>
</reference>
<dbReference type="InParanoid" id="A0A0C3GHY9"/>
<name>A0A0C3GHY9_PILCF</name>
<feature type="compositionally biased region" description="Low complexity" evidence="1">
    <location>
        <begin position="116"/>
        <end position="140"/>
    </location>
</feature>
<dbReference type="AlphaFoldDB" id="A0A0C3GHY9"/>
<sequence>MAKVKDSEVILCRNCNAENLVILYLDENKDSNLALLDSLSNLDVLNVNHLLLLHGTSSGAGGPQEASLPTTGKMQSLWPERGWTFLPSVEWSQSITHEGSTEISLCSAPSIAGSSTSGTPCSSHSASPTVSSSGSQTSPSEQKHRRGGPASEHFRLKCQEKKHKQRDAKDESTKQIQILCRVGNRLDLRINGAFDIV</sequence>
<dbReference type="EMBL" id="KN832972">
    <property type="protein sequence ID" value="KIM91269.1"/>
    <property type="molecule type" value="Genomic_DNA"/>
</dbReference>
<gene>
    <name evidence="2" type="ORF">PILCRDRAFT_1438</name>
</gene>
<evidence type="ECO:0000313" key="2">
    <source>
        <dbReference type="EMBL" id="KIM91269.1"/>
    </source>
</evidence>
<dbReference type="Proteomes" id="UP000054166">
    <property type="component" value="Unassembled WGS sequence"/>
</dbReference>
<accession>A0A0C3GHY9</accession>
<reference evidence="2 3" key="1">
    <citation type="submission" date="2014-04" db="EMBL/GenBank/DDBJ databases">
        <authorList>
            <consortium name="DOE Joint Genome Institute"/>
            <person name="Kuo A."/>
            <person name="Tarkka M."/>
            <person name="Buscot F."/>
            <person name="Kohler A."/>
            <person name="Nagy L.G."/>
            <person name="Floudas D."/>
            <person name="Copeland A."/>
            <person name="Barry K.W."/>
            <person name="Cichocki N."/>
            <person name="Veneault-Fourrey C."/>
            <person name="LaButti K."/>
            <person name="Lindquist E.A."/>
            <person name="Lipzen A."/>
            <person name="Lundell T."/>
            <person name="Morin E."/>
            <person name="Murat C."/>
            <person name="Sun H."/>
            <person name="Tunlid A."/>
            <person name="Henrissat B."/>
            <person name="Grigoriev I.V."/>
            <person name="Hibbett D.S."/>
            <person name="Martin F."/>
            <person name="Nordberg H.P."/>
            <person name="Cantor M.N."/>
            <person name="Hua S.X."/>
        </authorList>
    </citation>
    <scope>NUCLEOTIDE SEQUENCE [LARGE SCALE GENOMIC DNA]</scope>
    <source>
        <strain evidence="2 3">F 1598</strain>
    </source>
</reference>
<evidence type="ECO:0000256" key="1">
    <source>
        <dbReference type="SAM" id="MobiDB-lite"/>
    </source>
</evidence>